<dbReference type="EMBL" id="SNVV01000017">
    <property type="protein sequence ID" value="TDN47956.1"/>
    <property type="molecule type" value="Genomic_DNA"/>
</dbReference>
<keyword evidence="2" id="KW-1185">Reference proteome</keyword>
<name>A0A4R6DSB4_9RHOO</name>
<dbReference type="AlphaFoldDB" id="A0A4R6DSB4"/>
<proteinExistence type="predicted"/>
<sequence>MKLHFTLEIDGGSRPLEADIRQLVIAGWAGRDRAAIEHHIEELAEIGVPRPSSVPLYYRVAANQVTQDATIQVVGGDSSGEVEAFVFKVDGELYLSIASDHTDRKLEAHSVALSKQICVKPVATTAWRLADVAGHWDELQVRSRIIENGAEVLYQDGTLASLRTAEDLIAGYTGGKGLEEGTGMTCGTVAVIGGIRPAATFEMELHDPRSGRSIRHRYTATVLPEVA</sequence>
<dbReference type="InterPro" id="IPR036663">
    <property type="entry name" value="Fumarylacetoacetase_C_sf"/>
</dbReference>
<comment type="caution">
    <text evidence="1">The sequence shown here is derived from an EMBL/GenBank/DDBJ whole genome shotgun (WGS) entry which is preliminary data.</text>
</comment>
<dbReference type="Proteomes" id="UP000295129">
    <property type="component" value="Unassembled WGS sequence"/>
</dbReference>
<dbReference type="RefSeq" id="WP_133593944.1">
    <property type="nucleotide sequence ID" value="NZ_SNVV01000017.1"/>
</dbReference>
<reference evidence="1 2" key="1">
    <citation type="submission" date="2019-03" db="EMBL/GenBank/DDBJ databases">
        <title>Genomic Encyclopedia of Type Strains, Phase IV (KMG-IV): sequencing the most valuable type-strain genomes for metagenomic binning, comparative biology and taxonomic classification.</title>
        <authorList>
            <person name="Goeker M."/>
        </authorList>
    </citation>
    <scope>NUCLEOTIDE SEQUENCE [LARGE SCALE GENOMIC DNA]</scope>
    <source>
        <strain evidence="1 2">DSM 12121</strain>
    </source>
</reference>
<organism evidence="1 2">
    <name type="scientific">Azoarcus indigens</name>
    <dbReference type="NCBI Taxonomy" id="29545"/>
    <lineage>
        <taxon>Bacteria</taxon>
        <taxon>Pseudomonadati</taxon>
        <taxon>Pseudomonadota</taxon>
        <taxon>Betaproteobacteria</taxon>
        <taxon>Rhodocyclales</taxon>
        <taxon>Zoogloeaceae</taxon>
        <taxon>Azoarcus</taxon>
    </lineage>
</organism>
<gene>
    <name evidence="1" type="ORF">C7389_11772</name>
</gene>
<evidence type="ECO:0000313" key="1">
    <source>
        <dbReference type="EMBL" id="TDN47956.1"/>
    </source>
</evidence>
<dbReference type="GO" id="GO:0003824">
    <property type="term" value="F:catalytic activity"/>
    <property type="evidence" value="ECO:0007669"/>
    <property type="project" value="InterPro"/>
</dbReference>
<dbReference type="OrthoDB" id="9792678at2"/>
<evidence type="ECO:0000313" key="2">
    <source>
        <dbReference type="Proteomes" id="UP000295129"/>
    </source>
</evidence>
<dbReference type="InterPro" id="IPR021269">
    <property type="entry name" value="DUF2848"/>
</dbReference>
<dbReference type="SUPFAM" id="SSF56529">
    <property type="entry name" value="FAH"/>
    <property type="match status" value="1"/>
</dbReference>
<dbReference type="Pfam" id="PF11010">
    <property type="entry name" value="DUF2848"/>
    <property type="match status" value="1"/>
</dbReference>
<accession>A0A4R6DSB4</accession>
<protein>
    <submittedName>
        <fullName evidence="1">Uncharacterized protein DUF2848</fullName>
    </submittedName>
</protein>